<dbReference type="InterPro" id="IPR055768">
    <property type="entry name" value="DUF7344"/>
</dbReference>
<dbReference type="Pfam" id="PF24035">
    <property type="entry name" value="DUF7344"/>
    <property type="match status" value="1"/>
</dbReference>
<proteinExistence type="predicted"/>
<comment type="caution">
    <text evidence="2">The sequence shown here is derived from an EMBL/GenBank/DDBJ whole genome shotgun (WGS) entry which is preliminary data.</text>
</comment>
<evidence type="ECO:0000259" key="1">
    <source>
        <dbReference type="Pfam" id="PF24035"/>
    </source>
</evidence>
<dbReference type="InterPro" id="IPR036388">
    <property type="entry name" value="WH-like_DNA-bd_sf"/>
</dbReference>
<dbReference type="RefSeq" id="WP_050025261.1">
    <property type="nucleotide sequence ID" value="NZ_JNFH02000040.1"/>
</dbReference>
<dbReference type="OrthoDB" id="324054at2157"/>
<keyword evidence="3" id="KW-1185">Reference proteome</keyword>
<name>A0A081ERV1_9EURY</name>
<protein>
    <recommendedName>
        <fullName evidence="1">DUF7344 domain-containing protein</fullName>
    </recommendedName>
</protein>
<dbReference type="EMBL" id="JNFH02000040">
    <property type="protein sequence ID" value="KDS90139.1"/>
    <property type="molecule type" value="Genomic_DNA"/>
</dbReference>
<evidence type="ECO:0000313" key="2">
    <source>
        <dbReference type="EMBL" id="KDS90139.1"/>
    </source>
</evidence>
<reference evidence="2 3" key="1">
    <citation type="journal article" date="2015" name="Genome Announc.">
        <title>Draft genome sequence of a Halorubrum H3 strain isolated from the burlinskoye salt lake (Altai Krai, Russia).</title>
        <authorList>
            <person name="Rozanov A.S."/>
            <person name="Bryanskaya A.V."/>
            <person name="Malup T.K."/>
            <person name="Kotenko A.V."/>
            <person name="Peltek S.E."/>
        </authorList>
    </citation>
    <scope>NUCLEOTIDE SEQUENCE [LARGE SCALE GENOMIC DNA]</scope>
    <source>
        <strain evidence="2 3">H3</strain>
    </source>
</reference>
<sequence length="115" mass="12965">MVGTHKLETVLDVCNHKHRRIVLATLANREQPIPIKDLTNAIIEHNHHTPPTEADNETVTQVRINLHHVHLPKLAEAGFIQYDPERKAVESTPQIGREESHLSTILAMDPDLPTV</sequence>
<dbReference type="Gene3D" id="1.10.10.10">
    <property type="entry name" value="Winged helix-like DNA-binding domain superfamily/Winged helix DNA-binding domain"/>
    <property type="match status" value="1"/>
</dbReference>
<organism evidence="2 3">
    <name type="scientific">Halorubrum saccharovorum</name>
    <dbReference type="NCBI Taxonomy" id="2248"/>
    <lineage>
        <taxon>Archaea</taxon>
        <taxon>Methanobacteriati</taxon>
        <taxon>Methanobacteriota</taxon>
        <taxon>Stenosarchaea group</taxon>
        <taxon>Halobacteria</taxon>
        <taxon>Halobacteriales</taxon>
        <taxon>Haloferacaceae</taxon>
        <taxon>Halorubrum</taxon>
    </lineage>
</organism>
<gene>
    <name evidence="2" type="ORF">FK85_21410</name>
</gene>
<feature type="domain" description="DUF7344" evidence="1">
    <location>
        <begin position="12"/>
        <end position="90"/>
    </location>
</feature>
<evidence type="ECO:0000313" key="3">
    <source>
        <dbReference type="Proteomes" id="UP000053331"/>
    </source>
</evidence>
<accession>A0A081ERV1</accession>
<dbReference type="Proteomes" id="UP000053331">
    <property type="component" value="Unassembled WGS sequence"/>
</dbReference>
<dbReference type="AlphaFoldDB" id="A0A081ERV1"/>